<comment type="caution">
    <text evidence="1">The sequence shown here is derived from an EMBL/GenBank/DDBJ whole genome shotgun (WGS) entry which is preliminary data.</text>
</comment>
<proteinExistence type="predicted"/>
<dbReference type="AlphaFoldDB" id="X0V4C5"/>
<evidence type="ECO:0000313" key="1">
    <source>
        <dbReference type="EMBL" id="GAG07373.1"/>
    </source>
</evidence>
<name>X0V4C5_9ZZZZ</name>
<protein>
    <submittedName>
        <fullName evidence="1">Uncharacterized protein</fullName>
    </submittedName>
</protein>
<dbReference type="EMBL" id="BARS01029688">
    <property type="protein sequence ID" value="GAG07373.1"/>
    <property type="molecule type" value="Genomic_DNA"/>
</dbReference>
<organism evidence="1">
    <name type="scientific">marine sediment metagenome</name>
    <dbReference type="NCBI Taxonomy" id="412755"/>
    <lineage>
        <taxon>unclassified sequences</taxon>
        <taxon>metagenomes</taxon>
        <taxon>ecological metagenomes</taxon>
    </lineage>
</organism>
<accession>X0V4C5</accession>
<gene>
    <name evidence="1" type="ORF">S01H1_46365</name>
</gene>
<reference evidence="1" key="1">
    <citation type="journal article" date="2014" name="Front. Microbiol.">
        <title>High frequency of phylogenetically diverse reductive dehalogenase-homologous genes in deep subseafloor sedimentary metagenomes.</title>
        <authorList>
            <person name="Kawai M."/>
            <person name="Futagami T."/>
            <person name="Toyoda A."/>
            <person name="Takaki Y."/>
            <person name="Nishi S."/>
            <person name="Hori S."/>
            <person name="Arai W."/>
            <person name="Tsubouchi T."/>
            <person name="Morono Y."/>
            <person name="Uchiyama I."/>
            <person name="Ito T."/>
            <person name="Fujiyama A."/>
            <person name="Inagaki F."/>
            <person name="Takami H."/>
        </authorList>
    </citation>
    <scope>NUCLEOTIDE SEQUENCE</scope>
    <source>
        <strain evidence="1">Expedition CK06-06</strain>
    </source>
</reference>
<sequence length="59" mass="6839">MWDAKTAWRKMSRPQRIAFLEWLYTDGEGYHPATAEARERLFGQHRTSGRTKDGAGVSR</sequence>